<dbReference type="Proteomes" id="UP000797356">
    <property type="component" value="Chromosome 9"/>
</dbReference>
<dbReference type="CDD" id="cd01837">
    <property type="entry name" value="SGNH_plant_lipase_like"/>
    <property type="match status" value="1"/>
</dbReference>
<comment type="similarity">
    <text evidence="1">Belongs to the 'GDSL' lipolytic enzyme family.</text>
</comment>
<evidence type="ECO:0000256" key="1">
    <source>
        <dbReference type="ARBA" id="ARBA00008668"/>
    </source>
</evidence>
<dbReference type="AlphaFoldDB" id="A0A8K0N7S9"/>
<comment type="caution">
    <text evidence="3">The sequence shown here is derived from an EMBL/GenBank/DDBJ whole genome shotgun (WGS) entry which is preliminary data.</text>
</comment>
<dbReference type="InterPro" id="IPR050592">
    <property type="entry name" value="GDSL_lipolytic_enzyme"/>
</dbReference>
<dbReference type="Gene3D" id="3.40.50.1110">
    <property type="entry name" value="SGNH hydrolase"/>
    <property type="match status" value="1"/>
</dbReference>
<protein>
    <submittedName>
        <fullName evidence="3">GDSL esterase/lipase EXL3-like</fullName>
    </submittedName>
</protein>
<dbReference type="FunFam" id="3.40.50.1110:FF:000003">
    <property type="entry name" value="GDSL esterase/lipase APG"/>
    <property type="match status" value="1"/>
</dbReference>
<name>A0A8K0N7S9_COCNU</name>
<keyword evidence="4" id="KW-1185">Reference proteome</keyword>
<reference evidence="3" key="1">
    <citation type="journal article" date="2017" name="Gigascience">
        <title>The genome draft of coconut (Cocos nucifera).</title>
        <authorList>
            <person name="Xiao Y."/>
            <person name="Xu P."/>
            <person name="Fan H."/>
            <person name="Baudouin L."/>
            <person name="Xia W."/>
            <person name="Bocs S."/>
            <person name="Xu J."/>
            <person name="Li Q."/>
            <person name="Guo A."/>
            <person name="Zhou L."/>
            <person name="Li J."/>
            <person name="Wu Y."/>
            <person name="Ma Z."/>
            <person name="Armero A."/>
            <person name="Issali A.E."/>
            <person name="Liu N."/>
            <person name="Peng M."/>
            <person name="Yang Y."/>
        </authorList>
    </citation>
    <scope>NUCLEOTIDE SEQUENCE</scope>
    <source>
        <tissue evidence="3">Spear leaf of Hainan Tall coconut</tissue>
    </source>
</reference>
<organism evidence="3 4">
    <name type="scientific">Cocos nucifera</name>
    <name type="common">Coconut palm</name>
    <dbReference type="NCBI Taxonomy" id="13894"/>
    <lineage>
        <taxon>Eukaryota</taxon>
        <taxon>Viridiplantae</taxon>
        <taxon>Streptophyta</taxon>
        <taxon>Embryophyta</taxon>
        <taxon>Tracheophyta</taxon>
        <taxon>Spermatophyta</taxon>
        <taxon>Magnoliopsida</taxon>
        <taxon>Liliopsida</taxon>
        <taxon>Arecaceae</taxon>
        <taxon>Arecoideae</taxon>
        <taxon>Cocoseae</taxon>
        <taxon>Attaleinae</taxon>
        <taxon>Cocos</taxon>
    </lineage>
</organism>
<dbReference type="PROSITE" id="PS01098">
    <property type="entry name" value="LIPASE_GDSL_SER"/>
    <property type="match status" value="1"/>
</dbReference>
<gene>
    <name evidence="3" type="ORF">COCNU_09G004540</name>
</gene>
<evidence type="ECO:0000256" key="2">
    <source>
        <dbReference type="SAM" id="SignalP"/>
    </source>
</evidence>
<evidence type="ECO:0000313" key="4">
    <source>
        <dbReference type="Proteomes" id="UP000797356"/>
    </source>
</evidence>
<dbReference type="PANTHER" id="PTHR45642">
    <property type="entry name" value="GDSL ESTERASE/LIPASE EXL3"/>
    <property type="match status" value="1"/>
</dbReference>
<dbReference type="Pfam" id="PF00657">
    <property type="entry name" value="Lipase_GDSL"/>
    <property type="match status" value="1"/>
</dbReference>
<dbReference type="OrthoDB" id="1600564at2759"/>
<dbReference type="PANTHER" id="PTHR45642:SF150">
    <property type="entry name" value="GDSL ESTERASE_LIPASE EXL3"/>
    <property type="match status" value="1"/>
</dbReference>
<dbReference type="GO" id="GO:0006629">
    <property type="term" value="P:lipid metabolic process"/>
    <property type="evidence" value="ECO:0007669"/>
    <property type="project" value="InterPro"/>
</dbReference>
<accession>A0A8K0N7S9</accession>
<proteinExistence type="inferred from homology"/>
<evidence type="ECO:0000313" key="3">
    <source>
        <dbReference type="EMBL" id="KAG1360991.1"/>
    </source>
</evidence>
<keyword evidence="2" id="KW-0732">Signal</keyword>
<dbReference type="InterPro" id="IPR035669">
    <property type="entry name" value="SGNH_plant_lipase-like"/>
</dbReference>
<dbReference type="SUPFAM" id="SSF52266">
    <property type="entry name" value="SGNH hydrolase"/>
    <property type="match status" value="1"/>
</dbReference>
<feature type="chain" id="PRO_5035431735" evidence="2">
    <location>
        <begin position="20"/>
        <end position="355"/>
    </location>
</feature>
<dbReference type="EMBL" id="CM017880">
    <property type="protein sequence ID" value="KAG1360991.1"/>
    <property type="molecule type" value="Genomic_DNA"/>
</dbReference>
<feature type="signal peptide" evidence="2">
    <location>
        <begin position="1"/>
        <end position="19"/>
    </location>
</feature>
<dbReference type="InterPro" id="IPR036514">
    <property type="entry name" value="SGNH_hydro_sf"/>
</dbReference>
<dbReference type="InterPro" id="IPR008265">
    <property type="entry name" value="Lipase_GDSL_AS"/>
</dbReference>
<reference evidence="3" key="2">
    <citation type="submission" date="2019-07" db="EMBL/GenBank/DDBJ databases">
        <authorList>
            <person name="Yang Y."/>
            <person name="Bocs S."/>
            <person name="Baudouin L."/>
        </authorList>
    </citation>
    <scope>NUCLEOTIDE SEQUENCE</scope>
    <source>
        <tissue evidence="3">Spear leaf of Hainan Tall coconut</tissue>
    </source>
</reference>
<dbReference type="GO" id="GO:0016298">
    <property type="term" value="F:lipase activity"/>
    <property type="evidence" value="ECO:0007669"/>
    <property type="project" value="InterPro"/>
</dbReference>
<dbReference type="InterPro" id="IPR001087">
    <property type="entry name" value="GDSL"/>
</dbReference>
<sequence length="355" mass="38858">MGTYSVICFLFLTLPIIQSRAPVPDQTAARVPAVFAFGDSIVDAGNNNMLLTTAKCNFPPYGRDFTGHKATGRFSNGKIPTDFIASLLGVKELLPAYLDPEIKEQDLLTGVNFASGGAGFDNLTAEIPSVFSLWDQLEMFKEYKRKLEAIVGEERAANIVAESVCAIFAGSNDLMTTYFTTSIRALSYDLPSYIDFLLQATSSFVEELYNLGARRIGVAGVPPIGCAPAQRTLKGGIARDCVDAYNQASIKFNSELSMELERLATYHAGAKIIYIDVYNPVLELILHPSDYGFKEAKKGCCGTGLIEATILCNNLSPFTCPDATKYLFWDGFHPTERGYEILVTKISDQLPKLLN</sequence>